<dbReference type="SUPFAM" id="SSF54236">
    <property type="entry name" value="Ubiquitin-like"/>
    <property type="match status" value="1"/>
</dbReference>
<feature type="compositionally biased region" description="Polar residues" evidence="1">
    <location>
        <begin position="120"/>
        <end position="136"/>
    </location>
</feature>
<feature type="domain" description="Ubiquitin-like" evidence="2">
    <location>
        <begin position="142"/>
        <end position="210"/>
    </location>
</feature>
<evidence type="ECO:0000256" key="1">
    <source>
        <dbReference type="SAM" id="MobiDB-lite"/>
    </source>
</evidence>
<proteinExistence type="predicted"/>
<dbReference type="RefSeq" id="XP_041296087.1">
    <property type="nucleotide sequence ID" value="XM_041442968.1"/>
</dbReference>
<dbReference type="GeneID" id="64705227"/>
<evidence type="ECO:0000313" key="3">
    <source>
        <dbReference type="EMBL" id="KAG2113793.1"/>
    </source>
</evidence>
<organism evidence="3 4">
    <name type="scientific">Suillus discolor</name>
    <dbReference type="NCBI Taxonomy" id="1912936"/>
    <lineage>
        <taxon>Eukaryota</taxon>
        <taxon>Fungi</taxon>
        <taxon>Dikarya</taxon>
        <taxon>Basidiomycota</taxon>
        <taxon>Agaricomycotina</taxon>
        <taxon>Agaricomycetes</taxon>
        <taxon>Agaricomycetidae</taxon>
        <taxon>Boletales</taxon>
        <taxon>Suillineae</taxon>
        <taxon>Suillaceae</taxon>
        <taxon>Suillus</taxon>
    </lineage>
</organism>
<dbReference type="CDD" id="cd17039">
    <property type="entry name" value="Ubl_ubiquitin_like"/>
    <property type="match status" value="1"/>
</dbReference>
<dbReference type="OrthoDB" id="428577at2759"/>
<accession>A0A9P7FD06</accession>
<keyword evidence="4" id="KW-1185">Reference proteome</keyword>
<dbReference type="EMBL" id="JABBWM010000011">
    <property type="protein sequence ID" value="KAG2113793.1"/>
    <property type="molecule type" value="Genomic_DNA"/>
</dbReference>
<dbReference type="PROSITE" id="PS50053">
    <property type="entry name" value="UBIQUITIN_2"/>
    <property type="match status" value="1"/>
</dbReference>
<gene>
    <name evidence="3" type="ORF">F5147DRAFT_787794</name>
</gene>
<dbReference type="InterPro" id="IPR000626">
    <property type="entry name" value="Ubiquitin-like_dom"/>
</dbReference>
<dbReference type="Proteomes" id="UP000823399">
    <property type="component" value="Unassembled WGS sequence"/>
</dbReference>
<evidence type="ECO:0000259" key="2">
    <source>
        <dbReference type="PROSITE" id="PS50053"/>
    </source>
</evidence>
<sequence>MSVNVPSSGNTPFWEKTMAEAKHNPQLLVLKYGQKRVMVRRQRSYNLMLDTACKYFPGIPSDLITLQTNQLDICYGYYVDITAEIWEDVVDLLNVVEVTRAQITLPIPPPLYTQWPVPSPDNQSAPNQVPRQNSSTKNDDKITIKVVFPSGEIRSAKISRTVWVDALLAEASEILGRRPTDIKAVWGGAIMRDDRSIGSYSIEDGDSITLQAGPLCFAKPVIYLHSPSDIDVSVKLSLIPEWSLSVIYPIVPMDEHRQHLEWKVRTHEDGSLTEHNSGLHVSYLFWEAETNLQVFPRSPASKPPPADTFNPITSSLDDTDSIVIPVDRVTVYLDKSLKVLGLHTEARTSFITYWLPSILKHEYIALRFVPQAAYERAASLNISPQPDVVTRVCMLFKGICKEHLANWPNAQMQAENDVAWWAGVVGVDPTRAGDVTLFRVLEWGGVEVLI</sequence>
<dbReference type="Gene3D" id="3.10.20.90">
    <property type="entry name" value="Phosphatidylinositol 3-kinase Catalytic Subunit, Chain A, domain 1"/>
    <property type="match status" value="1"/>
</dbReference>
<protein>
    <recommendedName>
        <fullName evidence="2">Ubiquitin-like domain-containing protein</fullName>
    </recommendedName>
</protein>
<evidence type="ECO:0000313" key="4">
    <source>
        <dbReference type="Proteomes" id="UP000823399"/>
    </source>
</evidence>
<feature type="region of interest" description="Disordered" evidence="1">
    <location>
        <begin position="114"/>
        <end position="138"/>
    </location>
</feature>
<comment type="caution">
    <text evidence="3">The sequence shown here is derived from an EMBL/GenBank/DDBJ whole genome shotgun (WGS) entry which is preliminary data.</text>
</comment>
<dbReference type="InterPro" id="IPR029071">
    <property type="entry name" value="Ubiquitin-like_domsf"/>
</dbReference>
<name>A0A9P7FD06_9AGAM</name>
<dbReference type="AlphaFoldDB" id="A0A9P7FD06"/>
<reference evidence="3" key="1">
    <citation type="journal article" date="2020" name="New Phytol.">
        <title>Comparative genomics reveals dynamic genome evolution in host specialist ectomycorrhizal fungi.</title>
        <authorList>
            <person name="Lofgren L.A."/>
            <person name="Nguyen N.H."/>
            <person name="Vilgalys R."/>
            <person name="Ruytinx J."/>
            <person name="Liao H.L."/>
            <person name="Branco S."/>
            <person name="Kuo A."/>
            <person name="LaButti K."/>
            <person name="Lipzen A."/>
            <person name="Andreopoulos W."/>
            <person name="Pangilinan J."/>
            <person name="Riley R."/>
            <person name="Hundley H."/>
            <person name="Na H."/>
            <person name="Barry K."/>
            <person name="Grigoriev I.V."/>
            <person name="Stajich J.E."/>
            <person name="Kennedy P.G."/>
        </authorList>
    </citation>
    <scope>NUCLEOTIDE SEQUENCE</scope>
    <source>
        <strain evidence="3">FC423</strain>
    </source>
</reference>